<organism evidence="4 5">
    <name type="scientific">Cercophora newfieldiana</name>
    <dbReference type="NCBI Taxonomy" id="92897"/>
    <lineage>
        <taxon>Eukaryota</taxon>
        <taxon>Fungi</taxon>
        <taxon>Dikarya</taxon>
        <taxon>Ascomycota</taxon>
        <taxon>Pezizomycotina</taxon>
        <taxon>Sordariomycetes</taxon>
        <taxon>Sordariomycetidae</taxon>
        <taxon>Sordariales</taxon>
        <taxon>Lasiosphaeriaceae</taxon>
        <taxon>Cercophora</taxon>
    </lineage>
</organism>
<keyword evidence="5" id="KW-1185">Reference proteome</keyword>
<dbReference type="InterPro" id="IPR015421">
    <property type="entry name" value="PyrdxlP-dep_Trfase_major"/>
</dbReference>
<dbReference type="GO" id="GO:0030170">
    <property type="term" value="F:pyridoxal phosphate binding"/>
    <property type="evidence" value="ECO:0007669"/>
    <property type="project" value="InterPro"/>
</dbReference>
<dbReference type="InterPro" id="IPR015422">
    <property type="entry name" value="PyrdxlP-dep_Trfase_small"/>
</dbReference>
<sequence>MPTKQITTQFGHSLAPEGPHTITFHVPGWDSIVAFRAGDPAILSQMRSIYPRFGPFFEARELAAAIHAKLGLSESQGVLPFVDPAAFALAGEYAFSKHRAEGQRLVRGELGFRVVDVGGVRVFVVVYPMAKMKGVIGIWQNQGYGVSTRLGAELLKSVEGMRVVEWEGVGGEGEGLEGFPEATYLPEGEAHRELRERIVGLLKRAAVGGGEGGVEAGDVFLEPTGMAAVWRLYRGLASVRKGAVVALGAIFHSSWHLFEEAEGGFKHFGDVGEGVVDRLEEYVQGEKAEGRDVSFVFLEFPSNPLLESIDLKKLRALADKYGFPLVVDDTVGSFCNVDVLPVADVLISSLTKSFSGYANVMGGSITLNPSSSHYPLFKPTFTSIFHNLLYEADATQLLHNSADYLSRSTILNRNALALATFFHSHSRAIRPSSPLTKVLYPPFLTTLPNYKAFMRPATDEFTPGYGCLLSIDFITEKAARAFYEAVRLHKSPHLGAHETLVLNFNECAWGDNKELAEYQASFGAKMDQVRISVGLEDADLLVGTVKAALEVAEAAENAEANGV</sequence>
<keyword evidence="2 3" id="KW-0663">Pyridoxal phosphate</keyword>
<dbReference type="Gene3D" id="3.90.1150.10">
    <property type="entry name" value="Aspartate Aminotransferase, domain 1"/>
    <property type="match status" value="1"/>
</dbReference>
<name>A0AA39YN97_9PEZI</name>
<reference evidence="4" key="1">
    <citation type="submission" date="2023-06" db="EMBL/GenBank/DDBJ databases">
        <title>Genome-scale phylogeny and comparative genomics of the fungal order Sordariales.</title>
        <authorList>
            <consortium name="Lawrence Berkeley National Laboratory"/>
            <person name="Hensen N."/>
            <person name="Bonometti L."/>
            <person name="Westerberg I."/>
            <person name="Brannstrom I.O."/>
            <person name="Guillou S."/>
            <person name="Cros-Aarteil S."/>
            <person name="Calhoun S."/>
            <person name="Haridas S."/>
            <person name="Kuo A."/>
            <person name="Mondo S."/>
            <person name="Pangilinan J."/>
            <person name="Riley R."/>
            <person name="Labutti K."/>
            <person name="Andreopoulos B."/>
            <person name="Lipzen A."/>
            <person name="Chen C."/>
            <person name="Yanf M."/>
            <person name="Daum C."/>
            <person name="Ng V."/>
            <person name="Clum A."/>
            <person name="Steindorff A."/>
            <person name="Ohm R."/>
            <person name="Martin F."/>
            <person name="Silar P."/>
            <person name="Natvig D."/>
            <person name="Lalanne C."/>
            <person name="Gautier V."/>
            <person name="Ament-Velasquez S.L."/>
            <person name="Kruys A."/>
            <person name="Hutchinson M.I."/>
            <person name="Powell A.J."/>
            <person name="Barry K."/>
            <person name="Miller A.N."/>
            <person name="Grigoriev I.V."/>
            <person name="Debuchy R."/>
            <person name="Gladieux P."/>
            <person name="Thoren M.H."/>
            <person name="Johannesson H."/>
        </authorList>
    </citation>
    <scope>NUCLEOTIDE SEQUENCE</scope>
    <source>
        <strain evidence="4">SMH2532-1</strain>
    </source>
</reference>
<proteinExistence type="inferred from homology"/>
<evidence type="ECO:0000256" key="3">
    <source>
        <dbReference type="RuleBase" id="RU362118"/>
    </source>
</evidence>
<evidence type="ECO:0000313" key="4">
    <source>
        <dbReference type="EMBL" id="KAK0655696.1"/>
    </source>
</evidence>
<dbReference type="GO" id="GO:0003962">
    <property type="term" value="F:cystathionine gamma-synthase activity"/>
    <property type="evidence" value="ECO:0007669"/>
    <property type="project" value="TreeGrafter"/>
</dbReference>
<evidence type="ECO:0000256" key="1">
    <source>
        <dbReference type="ARBA" id="ARBA00001933"/>
    </source>
</evidence>
<dbReference type="Proteomes" id="UP001174936">
    <property type="component" value="Unassembled WGS sequence"/>
</dbReference>
<dbReference type="PANTHER" id="PTHR42699">
    <property type="match status" value="1"/>
</dbReference>
<protein>
    <submittedName>
        <fullName evidence="4">Cystathionine gamma-synthase</fullName>
    </submittedName>
</protein>
<evidence type="ECO:0000256" key="2">
    <source>
        <dbReference type="ARBA" id="ARBA00022898"/>
    </source>
</evidence>
<dbReference type="Gene3D" id="3.40.640.10">
    <property type="entry name" value="Type I PLP-dependent aspartate aminotransferase-like (Major domain)"/>
    <property type="match status" value="1"/>
</dbReference>
<dbReference type="GO" id="GO:0019346">
    <property type="term" value="P:transsulfuration"/>
    <property type="evidence" value="ECO:0007669"/>
    <property type="project" value="InterPro"/>
</dbReference>
<accession>A0AA39YN97</accession>
<evidence type="ECO:0000313" key="5">
    <source>
        <dbReference type="Proteomes" id="UP001174936"/>
    </source>
</evidence>
<comment type="caution">
    <text evidence="4">The sequence shown here is derived from an EMBL/GenBank/DDBJ whole genome shotgun (WGS) entry which is preliminary data.</text>
</comment>
<dbReference type="InterPro" id="IPR015424">
    <property type="entry name" value="PyrdxlP-dep_Trfase"/>
</dbReference>
<dbReference type="AlphaFoldDB" id="A0AA39YN97"/>
<dbReference type="InterPro" id="IPR000277">
    <property type="entry name" value="Cys/Met-Metab_PyrdxlP-dep_enz"/>
</dbReference>
<gene>
    <name evidence="4" type="ORF">B0T16DRAFT_318644</name>
</gene>
<comment type="similarity">
    <text evidence="3">Belongs to the trans-sulfuration enzymes family.</text>
</comment>
<dbReference type="SUPFAM" id="SSF53383">
    <property type="entry name" value="PLP-dependent transferases"/>
    <property type="match status" value="1"/>
</dbReference>
<comment type="cofactor">
    <cofactor evidence="1 3">
        <name>pyridoxal 5'-phosphate</name>
        <dbReference type="ChEBI" id="CHEBI:597326"/>
    </cofactor>
</comment>
<dbReference type="InterPro" id="IPR051750">
    <property type="entry name" value="Trans-sulfuration_enzymes"/>
</dbReference>
<dbReference type="EMBL" id="JAULSV010000001">
    <property type="protein sequence ID" value="KAK0655696.1"/>
    <property type="molecule type" value="Genomic_DNA"/>
</dbReference>
<dbReference type="PANTHER" id="PTHR42699:SF1">
    <property type="entry name" value="CYSTATHIONINE GAMMA-SYNTHASE-RELATED"/>
    <property type="match status" value="1"/>
</dbReference>
<dbReference type="Pfam" id="PF01053">
    <property type="entry name" value="Cys_Met_Meta_PP"/>
    <property type="match status" value="1"/>
</dbReference>